<accession>A0AAN9CD84</accession>
<name>A0AAN9CD84_9TELE</name>
<organism evidence="1 2">
    <name type="scientific">Phoxinus phoxinus</name>
    <name type="common">Eurasian minnow</name>
    <dbReference type="NCBI Taxonomy" id="58324"/>
    <lineage>
        <taxon>Eukaryota</taxon>
        <taxon>Metazoa</taxon>
        <taxon>Chordata</taxon>
        <taxon>Craniata</taxon>
        <taxon>Vertebrata</taxon>
        <taxon>Euteleostomi</taxon>
        <taxon>Actinopterygii</taxon>
        <taxon>Neopterygii</taxon>
        <taxon>Teleostei</taxon>
        <taxon>Ostariophysi</taxon>
        <taxon>Cypriniformes</taxon>
        <taxon>Leuciscidae</taxon>
        <taxon>Phoxininae</taxon>
        <taxon>Phoxinus</taxon>
    </lineage>
</organism>
<proteinExistence type="predicted"/>
<protein>
    <submittedName>
        <fullName evidence="1">Uncharacterized protein</fullName>
    </submittedName>
</protein>
<dbReference type="AlphaFoldDB" id="A0AAN9CD84"/>
<gene>
    <name evidence="1" type="ORF">R3I93_019361</name>
</gene>
<dbReference type="Proteomes" id="UP001364617">
    <property type="component" value="Unassembled WGS sequence"/>
</dbReference>
<reference evidence="1 2" key="1">
    <citation type="submission" date="2024-02" db="EMBL/GenBank/DDBJ databases">
        <title>Chromosome-level genome assembly of the Eurasian Minnow (Phoxinus phoxinus).</title>
        <authorList>
            <person name="Oriowo T.O."/>
            <person name="Martin S."/>
            <person name="Stange M."/>
            <person name="Chrysostomakis Y."/>
            <person name="Brown T."/>
            <person name="Winkler S."/>
            <person name="Kukowka S."/>
            <person name="Myers E.W."/>
            <person name="Bohne A."/>
        </authorList>
    </citation>
    <scope>NUCLEOTIDE SEQUENCE [LARGE SCALE GENOMIC DNA]</scope>
    <source>
        <strain evidence="1">ZFMK-TIS-60720</strain>
        <tissue evidence="1">Whole Organism</tissue>
    </source>
</reference>
<dbReference type="EMBL" id="JAYKXH010000021">
    <property type="protein sequence ID" value="KAK7129693.1"/>
    <property type="molecule type" value="Genomic_DNA"/>
</dbReference>
<keyword evidence="2" id="KW-1185">Reference proteome</keyword>
<comment type="caution">
    <text evidence="1">The sequence shown here is derived from an EMBL/GenBank/DDBJ whole genome shotgun (WGS) entry which is preliminary data.</text>
</comment>
<evidence type="ECO:0000313" key="1">
    <source>
        <dbReference type="EMBL" id="KAK7129693.1"/>
    </source>
</evidence>
<sequence length="32" mass="3682">MGSNLSLTALLETLRIIVTYKFLHIKRSVAHR</sequence>
<evidence type="ECO:0000313" key="2">
    <source>
        <dbReference type="Proteomes" id="UP001364617"/>
    </source>
</evidence>